<gene>
    <name evidence="1" type="ORF">Lcin_0614</name>
    <name evidence="2" type="ORF">NCTC12438_00518</name>
</gene>
<evidence type="ECO:0000313" key="1">
    <source>
        <dbReference type="EMBL" id="KTC92704.1"/>
    </source>
</evidence>
<dbReference type="EMBL" id="LNXX01000006">
    <property type="protein sequence ID" value="KTC92704.1"/>
    <property type="molecule type" value="Genomic_DNA"/>
</dbReference>
<dbReference type="RefSeq" id="WP_058463848.1">
    <property type="nucleotide sequence ID" value="NZ_CAAAHQ010000041.1"/>
</dbReference>
<organism evidence="2 4">
    <name type="scientific">Legionella cincinnatiensis</name>
    <dbReference type="NCBI Taxonomy" id="28085"/>
    <lineage>
        <taxon>Bacteria</taxon>
        <taxon>Pseudomonadati</taxon>
        <taxon>Pseudomonadota</taxon>
        <taxon>Gammaproteobacteria</taxon>
        <taxon>Legionellales</taxon>
        <taxon>Legionellaceae</taxon>
        <taxon>Legionella</taxon>
    </lineage>
</organism>
<dbReference type="EMBL" id="UGNX01000001">
    <property type="protein sequence ID" value="STX33929.1"/>
    <property type="molecule type" value="Genomic_DNA"/>
</dbReference>
<proteinExistence type="predicted"/>
<dbReference type="Proteomes" id="UP000054854">
    <property type="component" value="Unassembled WGS sequence"/>
</dbReference>
<name>A0A378IFE4_9GAMM</name>
<dbReference type="Proteomes" id="UP000255316">
    <property type="component" value="Unassembled WGS sequence"/>
</dbReference>
<protein>
    <submittedName>
        <fullName evidence="2">Uncharacterized protein</fullName>
    </submittedName>
</protein>
<sequence length="305" mass="35662">MRQKFEEKETKYFVNNIACERDAIYQTILDRKLYGGEITISKEYYFASHEQNRAESTKWSYIEYKSNNSRHSENQRAELSMTTTPLLDKMEPTSKEYKAVIHKMIHAVDMLLAARSNHMQYSQQLRLALRDFLSFFNNYSGKSDAYTDLSNKISIEYAIFLFDMVAFGMSEGNKTNQGNLPLLEFDFSGMKTKWDENGDSDAKAQFLNEYLSILLQQTDIFLSLWQKSHAFDDIAKHKIKNLFEEFKEVIRGFQNQEKWLNISLPKLLQNMNGFFNQSQTKARIEEQESHSFSRNCSISSSCSIL</sequence>
<reference evidence="2 4" key="2">
    <citation type="submission" date="2018-06" db="EMBL/GenBank/DDBJ databases">
        <authorList>
            <consortium name="Pathogen Informatics"/>
            <person name="Doyle S."/>
        </authorList>
    </citation>
    <scope>NUCLEOTIDE SEQUENCE [LARGE SCALE GENOMIC DNA]</scope>
    <source>
        <strain evidence="2 4">NCTC12438</strain>
    </source>
</reference>
<evidence type="ECO:0000313" key="4">
    <source>
        <dbReference type="Proteomes" id="UP000255316"/>
    </source>
</evidence>
<evidence type="ECO:0000313" key="2">
    <source>
        <dbReference type="EMBL" id="STX33929.1"/>
    </source>
</evidence>
<reference evidence="1 3" key="1">
    <citation type="submission" date="2015-11" db="EMBL/GenBank/DDBJ databases">
        <title>Genomic analysis of 38 Legionella species identifies large and diverse effector repertoires.</title>
        <authorList>
            <person name="Burstein D."/>
            <person name="Amaro F."/>
            <person name="Zusman T."/>
            <person name="Lifshitz Z."/>
            <person name="Cohen O."/>
            <person name="Gilbert J.A."/>
            <person name="Pupko T."/>
            <person name="Shuman H.A."/>
            <person name="Segal G."/>
        </authorList>
    </citation>
    <scope>NUCLEOTIDE SEQUENCE [LARGE SCALE GENOMIC DNA]</scope>
    <source>
        <strain evidence="1 3">CDC#72-OH-14</strain>
    </source>
</reference>
<accession>A0A378IFE4</accession>
<evidence type="ECO:0000313" key="3">
    <source>
        <dbReference type="Proteomes" id="UP000054854"/>
    </source>
</evidence>
<dbReference type="AlphaFoldDB" id="A0A378IFE4"/>
<dbReference type="OrthoDB" id="5653332at2"/>
<keyword evidence="3" id="KW-1185">Reference proteome</keyword>